<organism evidence="1 2">
    <name type="scientific">Alicyclobacillus fodiniaquatilis</name>
    <dbReference type="NCBI Taxonomy" id="1661150"/>
    <lineage>
        <taxon>Bacteria</taxon>
        <taxon>Bacillati</taxon>
        <taxon>Bacillota</taxon>
        <taxon>Bacilli</taxon>
        <taxon>Bacillales</taxon>
        <taxon>Alicyclobacillaceae</taxon>
        <taxon>Alicyclobacillus</taxon>
    </lineage>
</organism>
<proteinExistence type="predicted"/>
<protein>
    <submittedName>
        <fullName evidence="1">Uncharacterized protein</fullName>
    </submittedName>
</protein>
<keyword evidence="2" id="KW-1185">Reference proteome</keyword>
<gene>
    <name evidence="1" type="ORF">ACFSB2_12945</name>
</gene>
<name>A0ABW4JGX8_9BACL</name>
<sequence length="111" mass="12713">MATLSWDGDPDTWGLQTLVAFGRRETVGVSTEFLLATGVGLISSRPLDGNPLRFEGFEDSILYPIEYIKHFEIPTTPYTAFCKRTKAMLQKTHLFRNFIFKFLIKQLSVYT</sequence>
<dbReference type="EMBL" id="JBHUCX010000030">
    <property type="protein sequence ID" value="MFD1675602.1"/>
    <property type="molecule type" value="Genomic_DNA"/>
</dbReference>
<evidence type="ECO:0000313" key="1">
    <source>
        <dbReference type="EMBL" id="MFD1675602.1"/>
    </source>
</evidence>
<comment type="caution">
    <text evidence="1">The sequence shown here is derived from an EMBL/GenBank/DDBJ whole genome shotgun (WGS) entry which is preliminary data.</text>
</comment>
<evidence type="ECO:0000313" key="2">
    <source>
        <dbReference type="Proteomes" id="UP001597079"/>
    </source>
</evidence>
<dbReference type="Proteomes" id="UP001597079">
    <property type="component" value="Unassembled WGS sequence"/>
</dbReference>
<reference evidence="2" key="1">
    <citation type="journal article" date="2019" name="Int. J. Syst. Evol. Microbiol.">
        <title>The Global Catalogue of Microorganisms (GCM) 10K type strain sequencing project: providing services to taxonomists for standard genome sequencing and annotation.</title>
        <authorList>
            <consortium name="The Broad Institute Genomics Platform"/>
            <consortium name="The Broad Institute Genome Sequencing Center for Infectious Disease"/>
            <person name="Wu L."/>
            <person name="Ma J."/>
        </authorList>
    </citation>
    <scope>NUCLEOTIDE SEQUENCE [LARGE SCALE GENOMIC DNA]</scope>
    <source>
        <strain evidence="2">CGMCC 1.12286</strain>
    </source>
</reference>
<accession>A0ABW4JGX8</accession>
<dbReference type="RefSeq" id="WP_377943486.1">
    <property type="nucleotide sequence ID" value="NZ_JBHUCX010000030.1"/>
</dbReference>